<dbReference type="Proteomes" id="UP000030647">
    <property type="component" value="Unassembled WGS sequence"/>
</dbReference>
<dbReference type="AlphaFoldDB" id="U4TRM7"/>
<gene>
    <name evidence="1" type="ORF">L248_1523</name>
</gene>
<dbReference type="HOGENOM" id="CLU_3345195_0_0_9"/>
<dbReference type="EMBL" id="KI271603">
    <property type="protein sequence ID" value="ERL64157.1"/>
    <property type="molecule type" value="Genomic_DNA"/>
</dbReference>
<reference evidence="2" key="1">
    <citation type="journal article" date="2013" name="Genome Announc.">
        <title>Whole-Genome Sequencing of Lactobacillus shenzhenensis Strain LY-73T.</title>
        <authorList>
            <person name="Lin Z."/>
            <person name="Liu Z."/>
            <person name="Yang R."/>
            <person name="Zou Y."/>
            <person name="Wan D."/>
            <person name="Chen J."/>
            <person name="Guo M."/>
            <person name="Zhao J."/>
            <person name="Fang C."/>
            <person name="Yang R."/>
            <person name="Liu F."/>
        </authorList>
    </citation>
    <scope>NUCLEOTIDE SEQUENCE [LARGE SCALE GENOMIC DNA]</scope>
    <source>
        <strain evidence="2">LY-73</strain>
    </source>
</reference>
<name>U4TRM7_9LACO</name>
<evidence type="ECO:0000313" key="1">
    <source>
        <dbReference type="EMBL" id="ERL64157.1"/>
    </source>
</evidence>
<sequence>MSADRTILALAAPSQTANGFWFLVHKTKKHQRIGAGV</sequence>
<accession>U4TRM7</accession>
<protein>
    <submittedName>
        <fullName evidence="1">Uncharacterized protein</fullName>
    </submittedName>
</protein>
<keyword evidence="2" id="KW-1185">Reference proteome</keyword>
<evidence type="ECO:0000313" key="2">
    <source>
        <dbReference type="Proteomes" id="UP000030647"/>
    </source>
</evidence>
<organism evidence="1 2">
    <name type="scientific">Schleiferilactobacillus shenzhenensis LY-73</name>
    <dbReference type="NCBI Taxonomy" id="1231336"/>
    <lineage>
        <taxon>Bacteria</taxon>
        <taxon>Bacillati</taxon>
        <taxon>Bacillota</taxon>
        <taxon>Bacilli</taxon>
        <taxon>Lactobacillales</taxon>
        <taxon>Lactobacillaceae</taxon>
        <taxon>Schleiferilactobacillus</taxon>
    </lineage>
</organism>
<proteinExistence type="predicted"/>